<name>A0A2N9GCA4_FAGSY</name>
<feature type="region of interest" description="Disordered" evidence="1">
    <location>
        <begin position="77"/>
        <end position="99"/>
    </location>
</feature>
<sequence length="99" mass="10632">MHAVSLTGSQSPLIGSQSPLTVPISHSQTQSHDLNLNLSLSDSINHRNSLSPPPSLSRTYPRRLMVSRLLSLSSLVLSPREPRASDGGGLGRVQRRLGV</sequence>
<reference evidence="2" key="1">
    <citation type="submission" date="2018-02" db="EMBL/GenBank/DDBJ databases">
        <authorList>
            <person name="Cohen D.B."/>
            <person name="Kent A.D."/>
        </authorList>
    </citation>
    <scope>NUCLEOTIDE SEQUENCE</scope>
</reference>
<protein>
    <submittedName>
        <fullName evidence="2">Uncharacterized protein</fullName>
    </submittedName>
</protein>
<evidence type="ECO:0000313" key="2">
    <source>
        <dbReference type="EMBL" id="SPC96891.1"/>
    </source>
</evidence>
<evidence type="ECO:0000256" key="1">
    <source>
        <dbReference type="SAM" id="MobiDB-lite"/>
    </source>
</evidence>
<accession>A0A2N9GCA4</accession>
<gene>
    <name evidence="2" type="ORF">FSB_LOCUS24773</name>
</gene>
<dbReference type="AlphaFoldDB" id="A0A2N9GCA4"/>
<feature type="region of interest" description="Disordered" evidence="1">
    <location>
        <begin position="1"/>
        <end position="29"/>
    </location>
</feature>
<dbReference type="EMBL" id="OIVN01001713">
    <property type="protein sequence ID" value="SPC96891.1"/>
    <property type="molecule type" value="Genomic_DNA"/>
</dbReference>
<organism evidence="2">
    <name type="scientific">Fagus sylvatica</name>
    <name type="common">Beechnut</name>
    <dbReference type="NCBI Taxonomy" id="28930"/>
    <lineage>
        <taxon>Eukaryota</taxon>
        <taxon>Viridiplantae</taxon>
        <taxon>Streptophyta</taxon>
        <taxon>Embryophyta</taxon>
        <taxon>Tracheophyta</taxon>
        <taxon>Spermatophyta</taxon>
        <taxon>Magnoliopsida</taxon>
        <taxon>eudicotyledons</taxon>
        <taxon>Gunneridae</taxon>
        <taxon>Pentapetalae</taxon>
        <taxon>rosids</taxon>
        <taxon>fabids</taxon>
        <taxon>Fagales</taxon>
        <taxon>Fagaceae</taxon>
        <taxon>Fagus</taxon>
    </lineage>
</organism>
<proteinExistence type="predicted"/>